<dbReference type="PANTHER" id="PTHR42779:SF1">
    <property type="entry name" value="PROTEIN YNJB"/>
    <property type="match status" value="1"/>
</dbReference>
<keyword evidence="2" id="KW-1185">Reference proteome</keyword>
<dbReference type="InterPro" id="IPR027020">
    <property type="entry name" value="YnjB"/>
</dbReference>
<sequence length="380" mass="40800">MAADRPWDDVLAEADGQTVDLWMYGGEEAGNAYVDDVLAPAAAELGVTLRRVPVADTGDALDRVLSERQAGVTDGEVDLVWVNGENYAAGRQAGAWLCDWALDLPNRRYTDPADPLLTDDFGVPVEGCESPWHKAQFTLVYDSARVPEPPTTLAGVLDWAQANPGRFTHPAPPDFTGSVFVRQVLTSVVGGPGEVPLEFSQEAYDEYAPALFERLATLSPALWRGGETYPQSQQELDRLFADGEVDMTMTYGPATLADLVADGTFPETTRVLTLEEGTFGNASFLALPSTSGDSAGAQVVADLALSPEQQAAKADPGTWGQFTVLDTGRLEDADRAAFEELPASPVVPPYAELSRNAQPELSADWVSPLDEGWRRSVLAP</sequence>
<gene>
    <name evidence="1" type="ORF">SAMN06893096_10942</name>
</gene>
<dbReference type="Pfam" id="PF13416">
    <property type="entry name" value="SBP_bac_8"/>
    <property type="match status" value="1"/>
</dbReference>
<dbReference type="AlphaFoldDB" id="A0A239HUL6"/>
<proteinExistence type="predicted"/>
<name>A0A239HUL6_9ACTN</name>
<dbReference type="PIRSF" id="PIRSF029172">
    <property type="entry name" value="UCP029172_ABC_sbc_YnjB"/>
    <property type="match status" value="1"/>
</dbReference>
<dbReference type="Gene3D" id="3.40.190.10">
    <property type="entry name" value="Periplasmic binding protein-like II"/>
    <property type="match status" value="2"/>
</dbReference>
<reference evidence="2" key="1">
    <citation type="submission" date="2017-06" db="EMBL/GenBank/DDBJ databases">
        <authorList>
            <person name="Varghese N."/>
            <person name="Submissions S."/>
        </authorList>
    </citation>
    <scope>NUCLEOTIDE SEQUENCE [LARGE SCALE GENOMIC DNA]</scope>
    <source>
        <strain evidence="2">DSM 46839</strain>
    </source>
</reference>
<dbReference type="InterPro" id="IPR006059">
    <property type="entry name" value="SBP"/>
</dbReference>
<organism evidence="1 2">
    <name type="scientific">Geodermatophilus pulveris</name>
    <dbReference type="NCBI Taxonomy" id="1564159"/>
    <lineage>
        <taxon>Bacteria</taxon>
        <taxon>Bacillati</taxon>
        <taxon>Actinomycetota</taxon>
        <taxon>Actinomycetes</taxon>
        <taxon>Geodermatophilales</taxon>
        <taxon>Geodermatophilaceae</taxon>
        <taxon>Geodermatophilus</taxon>
    </lineage>
</organism>
<evidence type="ECO:0000313" key="2">
    <source>
        <dbReference type="Proteomes" id="UP000198373"/>
    </source>
</evidence>
<protein>
    <submittedName>
        <fullName evidence="1">Putative spermidine/putrescine transport system substrate-binding protein</fullName>
    </submittedName>
</protein>
<dbReference type="EMBL" id="FZOO01000009">
    <property type="protein sequence ID" value="SNS84818.1"/>
    <property type="molecule type" value="Genomic_DNA"/>
</dbReference>
<dbReference type="PANTHER" id="PTHR42779">
    <property type="entry name" value="PROTEIN YNJB"/>
    <property type="match status" value="1"/>
</dbReference>
<dbReference type="SUPFAM" id="SSF53850">
    <property type="entry name" value="Periplasmic binding protein-like II"/>
    <property type="match status" value="1"/>
</dbReference>
<dbReference type="Proteomes" id="UP000198373">
    <property type="component" value="Unassembled WGS sequence"/>
</dbReference>
<accession>A0A239HUL6</accession>
<dbReference type="NCBIfam" id="NF008633">
    <property type="entry name" value="PRK11622.1"/>
    <property type="match status" value="1"/>
</dbReference>
<evidence type="ECO:0000313" key="1">
    <source>
        <dbReference type="EMBL" id="SNS84818.1"/>
    </source>
</evidence>